<dbReference type="AlphaFoldDB" id="A0A9E7UD00"/>
<dbReference type="Gene3D" id="3.30.450.380">
    <property type="match status" value="1"/>
</dbReference>
<dbReference type="SMART" id="SM00382">
    <property type="entry name" value="AAA"/>
    <property type="match status" value="1"/>
</dbReference>
<name>A0A9E7UD00_9EURY</name>
<feature type="compositionally biased region" description="Gly residues" evidence="2">
    <location>
        <begin position="12"/>
        <end position="21"/>
    </location>
</feature>
<dbReference type="RefSeq" id="WP_260643578.1">
    <property type="nucleotide sequence ID" value="NZ_CP104003.1"/>
</dbReference>
<evidence type="ECO:0000256" key="2">
    <source>
        <dbReference type="SAM" id="MobiDB-lite"/>
    </source>
</evidence>
<dbReference type="GO" id="GO:0016887">
    <property type="term" value="F:ATP hydrolysis activity"/>
    <property type="evidence" value="ECO:0007669"/>
    <property type="project" value="InterPro"/>
</dbReference>
<evidence type="ECO:0000259" key="3">
    <source>
        <dbReference type="SMART" id="SM00382"/>
    </source>
</evidence>
<dbReference type="Pfam" id="PF00437">
    <property type="entry name" value="T2SSE"/>
    <property type="match status" value="1"/>
</dbReference>
<feature type="region of interest" description="Disordered" evidence="2">
    <location>
        <begin position="1"/>
        <end position="74"/>
    </location>
</feature>
<dbReference type="PANTHER" id="PTHR30486">
    <property type="entry name" value="TWITCHING MOTILITY PROTEIN PILT"/>
    <property type="match status" value="1"/>
</dbReference>
<dbReference type="InterPro" id="IPR056570">
    <property type="entry name" value="PilB3-like_N"/>
</dbReference>
<dbReference type="GeneID" id="74942607"/>
<dbReference type="InterPro" id="IPR027417">
    <property type="entry name" value="P-loop_NTPase"/>
</dbReference>
<reference evidence="4" key="1">
    <citation type="submission" date="2022-09" db="EMBL/GenBank/DDBJ databases">
        <title>Diverse halophilic archaea isolated from saline environments.</title>
        <authorList>
            <person name="Cui H.-L."/>
        </authorList>
    </citation>
    <scope>NUCLEOTIDE SEQUENCE</scope>
    <source>
        <strain evidence="4">ZS-35-S2</strain>
    </source>
</reference>
<dbReference type="KEGG" id="ssai:N0B31_09255"/>
<proteinExistence type="inferred from homology"/>
<evidence type="ECO:0000313" key="4">
    <source>
        <dbReference type="EMBL" id="UWM56464.1"/>
    </source>
</evidence>
<keyword evidence="5" id="KW-1185">Reference proteome</keyword>
<gene>
    <name evidence="4" type="ORF">N0B31_09255</name>
</gene>
<accession>A0A9E7UD00</accession>
<dbReference type="PANTHER" id="PTHR30486:SF6">
    <property type="entry name" value="TYPE IV PILUS RETRACTATION ATPASE PILT"/>
    <property type="match status" value="1"/>
</dbReference>
<evidence type="ECO:0000313" key="5">
    <source>
        <dbReference type="Proteomes" id="UP001057580"/>
    </source>
</evidence>
<dbReference type="CDD" id="cd01130">
    <property type="entry name" value="VirB11-like_ATPase"/>
    <property type="match status" value="1"/>
</dbReference>
<dbReference type="Pfam" id="PF23989">
    <property type="entry name" value="PilB3_C"/>
    <property type="match status" value="1"/>
</dbReference>
<dbReference type="Gene3D" id="3.40.50.300">
    <property type="entry name" value="P-loop containing nucleotide triphosphate hydrolases"/>
    <property type="match status" value="1"/>
</dbReference>
<dbReference type="InterPro" id="IPR003593">
    <property type="entry name" value="AAA+_ATPase"/>
</dbReference>
<dbReference type="Pfam" id="PF23990">
    <property type="entry name" value="PilB3_N"/>
    <property type="match status" value="1"/>
</dbReference>
<evidence type="ECO:0000256" key="1">
    <source>
        <dbReference type="ARBA" id="ARBA00006611"/>
    </source>
</evidence>
<dbReference type="InterPro" id="IPR050921">
    <property type="entry name" value="T4SS_GSP_E_ATPase"/>
</dbReference>
<dbReference type="Proteomes" id="UP001057580">
    <property type="component" value="Chromosome"/>
</dbReference>
<feature type="compositionally biased region" description="Low complexity" evidence="2">
    <location>
        <begin position="42"/>
        <end position="51"/>
    </location>
</feature>
<dbReference type="SUPFAM" id="SSF52540">
    <property type="entry name" value="P-loop containing nucleoside triphosphate hydrolases"/>
    <property type="match status" value="1"/>
</dbReference>
<organism evidence="4 5">
    <name type="scientific">Salinirubellus salinus</name>
    <dbReference type="NCBI Taxonomy" id="1364945"/>
    <lineage>
        <taxon>Archaea</taxon>
        <taxon>Methanobacteriati</taxon>
        <taxon>Methanobacteriota</taxon>
        <taxon>Stenosarchaea group</taxon>
        <taxon>Halobacteria</taxon>
        <taxon>Halobacteriales</taxon>
        <taxon>Natronomonadaceae</taxon>
        <taxon>Salinirubellus</taxon>
    </lineage>
</organism>
<dbReference type="InterPro" id="IPR001482">
    <property type="entry name" value="T2SS/T4SS_dom"/>
</dbReference>
<sequence>MSENDETPGPGGPSGEGTADGEGGETLADVLSGGDDGSTPGVASASATAEASVEETDAGEVGPRVDTEADDATSTARAVRLLEQGREQQSPERESPLDQSAVREAVLADLREYLDEHGDELAVDTPERTFLEENFFDFSYLDAYQEVERRWVNKPFAYVSVLYDPREREYRYHVSQPALDEFERYVRADLVEYLRNSLMYRDLGGGREKGEVFEEDVVELVREHARSVDDGTMLKLLYYLRRDFIQFGPIDAIMRDPAIEDVSCDGANVPVFVYHRAYRDLETNVEFSAERLSSFTVRLAQRAGKTISVSDPLLDATLPDGSRLQLTLGGEIATRGANFTIRKFSDVPFSPIDLTNWGTFSIEEMAYFWLAIENNKSLIFAGGTGSGKTSSLNAISFFIPPSAKVISIEDTREVDLPHKNWIQSVTRSSASEGGRGEVSMYRLLQAALRQRPEYLLVGEIRTEERVALTFFQAMGTGHTAYTTMHADSIDTVVNRLQNPPLNVPTAMIQDLDVIAIQKQTFVGEDRVRRNQQVTEVLSPEDDPLSIRTRDVFRWDASSDTHRRVGESGVLGEVADERGWSRERLAAEVERREGLLQFLVEESVTDYRDVAALVKLYHKDPEYVLERVRDRGYDLP</sequence>
<comment type="similarity">
    <text evidence="1">Belongs to the GSP E family.</text>
</comment>
<protein>
    <submittedName>
        <fullName evidence="4">Type II/IV secretion system ATPase subunit</fullName>
    </submittedName>
</protein>
<dbReference type="EMBL" id="CP104003">
    <property type="protein sequence ID" value="UWM56464.1"/>
    <property type="molecule type" value="Genomic_DNA"/>
</dbReference>
<dbReference type="InterPro" id="IPR056571">
    <property type="entry name" value="PilB3-like_C"/>
</dbReference>
<feature type="domain" description="AAA+ ATPase" evidence="3">
    <location>
        <begin position="374"/>
        <end position="502"/>
    </location>
</feature>